<dbReference type="AlphaFoldDB" id="A0A328FAP1"/>
<accession>A0A328FAP1</accession>
<dbReference type="Proteomes" id="UP000293902">
    <property type="component" value="Chromosome"/>
</dbReference>
<organism evidence="7 8">
    <name type="scientific">Desulfobacter hydrogenophilus</name>
    <dbReference type="NCBI Taxonomy" id="2291"/>
    <lineage>
        <taxon>Bacteria</taxon>
        <taxon>Pseudomonadati</taxon>
        <taxon>Thermodesulfobacteriota</taxon>
        <taxon>Desulfobacteria</taxon>
        <taxon>Desulfobacterales</taxon>
        <taxon>Desulfobacteraceae</taxon>
        <taxon>Desulfobacter</taxon>
    </lineage>
</organism>
<dbReference type="GO" id="GO:0022857">
    <property type="term" value="F:transmembrane transporter activity"/>
    <property type="evidence" value="ECO:0007669"/>
    <property type="project" value="InterPro"/>
</dbReference>
<dbReference type="Pfam" id="PF07690">
    <property type="entry name" value="MFS_1"/>
    <property type="match status" value="1"/>
</dbReference>
<feature type="transmembrane region" description="Helical" evidence="4">
    <location>
        <begin position="357"/>
        <end position="376"/>
    </location>
</feature>
<feature type="transmembrane region" description="Helical" evidence="4">
    <location>
        <begin position="136"/>
        <end position="158"/>
    </location>
</feature>
<feature type="transmembrane region" description="Helical" evidence="4">
    <location>
        <begin position="12"/>
        <end position="31"/>
    </location>
</feature>
<feature type="transmembrane region" description="Helical" evidence="4">
    <location>
        <begin position="237"/>
        <end position="259"/>
    </location>
</feature>
<feature type="transmembrane region" description="Helical" evidence="4">
    <location>
        <begin position="164"/>
        <end position="184"/>
    </location>
</feature>
<dbReference type="Gene3D" id="1.20.1250.20">
    <property type="entry name" value="MFS general substrate transporter like domains"/>
    <property type="match status" value="1"/>
</dbReference>
<dbReference type="EMBL" id="CP036313">
    <property type="protein sequence ID" value="QBH12304.1"/>
    <property type="molecule type" value="Genomic_DNA"/>
</dbReference>
<dbReference type="InterPro" id="IPR020846">
    <property type="entry name" value="MFS_dom"/>
</dbReference>
<dbReference type="PANTHER" id="PTHR23518:SF2">
    <property type="entry name" value="MAJOR FACILITATOR SUPERFAMILY TRANSPORTER"/>
    <property type="match status" value="1"/>
</dbReference>
<reference evidence="6 9" key="2">
    <citation type="submission" date="2019-02" db="EMBL/GenBank/DDBJ databases">
        <title>Complete genome sequence of Desulfobacter hydrogenophilus AcRS1.</title>
        <authorList>
            <person name="Marietou A."/>
            <person name="Lund M.B."/>
            <person name="Marshall I.P.G."/>
            <person name="Schreiber L."/>
            <person name="Jorgensen B."/>
        </authorList>
    </citation>
    <scope>NUCLEOTIDE SEQUENCE [LARGE SCALE GENOMIC DNA]</scope>
    <source>
        <strain evidence="6 9">AcRS1</strain>
    </source>
</reference>
<reference evidence="7 8" key="1">
    <citation type="submission" date="2018-06" db="EMBL/GenBank/DDBJ databases">
        <title>Complete Genome Sequence of Desulfobacter hydrogenophilus (DSM3380).</title>
        <authorList>
            <person name="Marietou A."/>
            <person name="Schreiber L."/>
            <person name="Marshall I."/>
            <person name="Jorgensen B."/>
        </authorList>
    </citation>
    <scope>NUCLEOTIDE SEQUENCE [LARGE SCALE GENOMIC DNA]</scope>
    <source>
        <strain evidence="7 8">DSM 3380</strain>
    </source>
</reference>
<evidence type="ECO:0000256" key="1">
    <source>
        <dbReference type="ARBA" id="ARBA00022692"/>
    </source>
</evidence>
<evidence type="ECO:0000256" key="2">
    <source>
        <dbReference type="ARBA" id="ARBA00022989"/>
    </source>
</evidence>
<feature type="transmembrane region" description="Helical" evidence="4">
    <location>
        <begin position="295"/>
        <end position="316"/>
    </location>
</feature>
<dbReference type="EMBL" id="QLNI01000062">
    <property type="protein sequence ID" value="RAM00143.1"/>
    <property type="molecule type" value="Genomic_DNA"/>
</dbReference>
<evidence type="ECO:0000313" key="7">
    <source>
        <dbReference type="EMBL" id="RAM00143.1"/>
    </source>
</evidence>
<feature type="transmembrane region" description="Helical" evidence="4">
    <location>
        <begin position="328"/>
        <end position="351"/>
    </location>
</feature>
<feature type="transmembrane region" description="Helical" evidence="4">
    <location>
        <begin position="94"/>
        <end position="116"/>
    </location>
</feature>
<dbReference type="SUPFAM" id="SSF103473">
    <property type="entry name" value="MFS general substrate transporter"/>
    <property type="match status" value="1"/>
</dbReference>
<feature type="domain" description="Major facilitator superfamily (MFS) profile" evidence="5">
    <location>
        <begin position="204"/>
        <end position="385"/>
    </location>
</feature>
<dbReference type="InterPro" id="IPR011701">
    <property type="entry name" value="MFS"/>
</dbReference>
<keyword evidence="2 4" id="KW-1133">Transmembrane helix</keyword>
<dbReference type="RefSeq" id="WP_111960204.1">
    <property type="nucleotide sequence ID" value="NZ_CP036313.1"/>
</dbReference>
<protein>
    <submittedName>
        <fullName evidence="7">MFS transporter</fullName>
    </submittedName>
</protein>
<proteinExistence type="predicted"/>
<feature type="transmembrane region" description="Helical" evidence="4">
    <location>
        <begin position="271"/>
        <end position="289"/>
    </location>
</feature>
<gene>
    <name evidence="7" type="ORF">DO021_20660</name>
    <name evidence="6" type="ORF">EYB58_04855</name>
</gene>
<keyword evidence="1 4" id="KW-0812">Transmembrane</keyword>
<keyword evidence="3 4" id="KW-0472">Membrane</keyword>
<evidence type="ECO:0000256" key="3">
    <source>
        <dbReference type="ARBA" id="ARBA00023136"/>
    </source>
</evidence>
<feature type="transmembrane region" description="Helical" evidence="4">
    <location>
        <begin position="205"/>
        <end position="231"/>
    </location>
</feature>
<name>A0A328FAP1_9BACT</name>
<evidence type="ECO:0000313" key="6">
    <source>
        <dbReference type="EMBL" id="QBH12304.1"/>
    </source>
</evidence>
<evidence type="ECO:0000313" key="8">
    <source>
        <dbReference type="Proteomes" id="UP000248798"/>
    </source>
</evidence>
<evidence type="ECO:0000259" key="5">
    <source>
        <dbReference type="PROSITE" id="PS50850"/>
    </source>
</evidence>
<keyword evidence="9" id="KW-1185">Reference proteome</keyword>
<dbReference type="OrthoDB" id="9774288at2"/>
<sequence length="385" mass="43675">MNQFKNYKDNPMYLYLVMLVMASAFGFQGWQTLFNNFAVDTIGLNSIQVGAIQSVKEIPGFLTFFAVFILLIVAEHRFAALAVLLLGLGDMMAGLFPSFGGLLVTTLILSTGYHYFETCNQSLTLQYFAGERVPIVLARLKSYTALSNITVGIFIWVISDYLSIQKIFFIIGSVVILIGLYSYTRKPVDKALPVQHKKLILRKKYWLFYVLNLLSGARRQIFMVFSVFLLVQKYHFSVAYISTLFVVNNIITYFLSPVVGRAINRYGERTMLTVEYTGLFLVFLGYALVENQYFATGMYLADNLFFSFMIAINSFFRKQADPKDIAPSMSVAFTINHLTAVILPVVGGFLWTINWRIPFFVSAGLALISLLFAQMVKTPRVHQHK</sequence>
<evidence type="ECO:0000313" key="9">
    <source>
        <dbReference type="Proteomes" id="UP000293902"/>
    </source>
</evidence>
<evidence type="ECO:0000256" key="4">
    <source>
        <dbReference type="SAM" id="Phobius"/>
    </source>
</evidence>
<dbReference type="PANTHER" id="PTHR23518">
    <property type="entry name" value="C-METHYLTRANSFERASE"/>
    <property type="match status" value="1"/>
</dbReference>
<dbReference type="InterPro" id="IPR036259">
    <property type="entry name" value="MFS_trans_sf"/>
</dbReference>
<dbReference type="Proteomes" id="UP000248798">
    <property type="component" value="Unassembled WGS sequence"/>
</dbReference>
<dbReference type="PROSITE" id="PS50850">
    <property type="entry name" value="MFS"/>
    <property type="match status" value="1"/>
</dbReference>